<dbReference type="PANTHER" id="PTHR30289">
    <property type="entry name" value="UNCHARACTERIZED PROTEIN YBCL-RELATED"/>
    <property type="match status" value="1"/>
</dbReference>
<dbReference type="AlphaFoldDB" id="A0AA41QP39"/>
<proteinExistence type="predicted"/>
<evidence type="ECO:0000313" key="2">
    <source>
        <dbReference type="EMBL" id="MCI0127071.1"/>
    </source>
</evidence>
<comment type="caution">
    <text evidence="2">The sequence shown here is derived from an EMBL/GenBank/DDBJ whole genome shotgun (WGS) entry which is preliminary data.</text>
</comment>
<reference evidence="2" key="1">
    <citation type="submission" date="2022-03" db="EMBL/GenBank/DDBJ databases">
        <title>The complete genome sequence of a Methyloterrigena soli.</title>
        <authorList>
            <person name="Zi Z."/>
        </authorList>
    </citation>
    <scope>NUCLEOTIDE SEQUENCE</scope>
    <source>
        <strain evidence="2">M48</strain>
    </source>
</reference>
<organism evidence="2 3">
    <name type="scientific">Paradevosia shaoguanensis</name>
    <dbReference type="NCBI Taxonomy" id="1335043"/>
    <lineage>
        <taxon>Bacteria</taxon>
        <taxon>Pseudomonadati</taxon>
        <taxon>Pseudomonadota</taxon>
        <taxon>Alphaproteobacteria</taxon>
        <taxon>Hyphomicrobiales</taxon>
        <taxon>Devosiaceae</taxon>
        <taxon>Paradevosia</taxon>
    </lineage>
</organism>
<name>A0AA41QP39_9HYPH</name>
<dbReference type="InterPro" id="IPR008914">
    <property type="entry name" value="PEBP"/>
</dbReference>
<dbReference type="InterPro" id="IPR036610">
    <property type="entry name" value="PEBP-like_sf"/>
</dbReference>
<feature type="chain" id="PRO_5041347673" evidence="1">
    <location>
        <begin position="22"/>
        <end position="199"/>
    </location>
</feature>
<gene>
    <name evidence="2" type="ORF">ML536_09550</name>
</gene>
<dbReference type="NCBIfam" id="TIGR00481">
    <property type="entry name" value="YbhB/YbcL family Raf kinase inhibitor-like protein"/>
    <property type="match status" value="1"/>
</dbReference>
<dbReference type="Gene3D" id="3.90.280.10">
    <property type="entry name" value="PEBP-like"/>
    <property type="match status" value="1"/>
</dbReference>
<dbReference type="PANTHER" id="PTHR30289:SF1">
    <property type="entry name" value="PEBP (PHOSPHATIDYLETHANOLAMINE-BINDING PROTEIN) FAMILY PROTEIN"/>
    <property type="match status" value="1"/>
</dbReference>
<protein>
    <submittedName>
        <fullName evidence="2">YbhB/YbcL family Raf kinase inhibitor-like protein</fullName>
    </submittedName>
</protein>
<evidence type="ECO:0000256" key="1">
    <source>
        <dbReference type="SAM" id="SignalP"/>
    </source>
</evidence>
<dbReference type="SUPFAM" id="SSF49777">
    <property type="entry name" value="PEBP-like"/>
    <property type="match status" value="1"/>
</dbReference>
<feature type="signal peptide" evidence="1">
    <location>
        <begin position="1"/>
        <end position="21"/>
    </location>
</feature>
<dbReference type="CDD" id="cd00865">
    <property type="entry name" value="PEBP_bact_arch"/>
    <property type="match status" value="1"/>
</dbReference>
<dbReference type="Proteomes" id="UP001156140">
    <property type="component" value="Unassembled WGS sequence"/>
</dbReference>
<evidence type="ECO:0000313" key="3">
    <source>
        <dbReference type="Proteomes" id="UP001156140"/>
    </source>
</evidence>
<dbReference type="Pfam" id="PF01161">
    <property type="entry name" value="PBP"/>
    <property type="match status" value="1"/>
</dbReference>
<dbReference type="RefSeq" id="WP_281735718.1">
    <property type="nucleotide sequence ID" value="NZ_JAKETQ010000001.1"/>
</dbReference>
<accession>A0AA41QP39</accession>
<keyword evidence="1" id="KW-0732">Signal</keyword>
<keyword evidence="3" id="KW-1185">Reference proteome</keyword>
<dbReference type="InterPro" id="IPR005247">
    <property type="entry name" value="YbhB_YbcL/LppC-like"/>
</dbReference>
<sequence>MRHLALAATLFAASLSPLAPAQAQQAAATRPPAMVLTIPAFPDGTDIPPQFTQAGENVEAGKGTSPQISWENVPEGTQSFVLHLHDIDVARSKTSEDQLHWLVWNIPATATELPEGVPENSPLADGSLQTSASGPYYRGPGAPASGPRHHYVFELYALDTKLDVTSGEDGFADRTKVMEAMQGHILGKATYVGLFKRPS</sequence>
<dbReference type="EMBL" id="JALAZD010000001">
    <property type="protein sequence ID" value="MCI0127071.1"/>
    <property type="molecule type" value="Genomic_DNA"/>
</dbReference>